<keyword evidence="3" id="KW-1185">Reference proteome</keyword>
<dbReference type="Proteomes" id="UP000573327">
    <property type="component" value="Unassembled WGS sequence"/>
</dbReference>
<feature type="domain" description="A-factor biosynthesis hotdog" evidence="1">
    <location>
        <begin position="205"/>
        <end position="260"/>
    </location>
</feature>
<dbReference type="EMBL" id="JACHJR010000001">
    <property type="protein sequence ID" value="MBB4948028.1"/>
    <property type="molecule type" value="Genomic_DNA"/>
</dbReference>
<dbReference type="AlphaFoldDB" id="A0A7W7WIB4"/>
<dbReference type="InterPro" id="IPR005509">
    <property type="entry name" value="AfsA_hotdog_dom"/>
</dbReference>
<accession>A0A7W7WIB4</accession>
<evidence type="ECO:0000313" key="3">
    <source>
        <dbReference type="Proteomes" id="UP000573327"/>
    </source>
</evidence>
<dbReference type="RefSeq" id="WP_184916907.1">
    <property type="nucleotide sequence ID" value="NZ_JACHJR010000001.1"/>
</dbReference>
<evidence type="ECO:0000259" key="1">
    <source>
        <dbReference type="Pfam" id="PF03756"/>
    </source>
</evidence>
<name>A0A7W7WIB4_9ACTN</name>
<sequence>MSPATTTCAPLAPLAPAAIGAAAGADSARRPLSFDRPVSRASVHKSADREVLITDARQLTGDRYAVAARWSRNHLLGHRPEALTSDPLLLVETVRQAAIHLAHRFLDVPAGHPFVMQDLDFELLGDRLPGGGRAGLPVLLDATCVRRITGRRFRFALEATLLVDGVRCARMGVRWEVLPPAPYALLRERAGYLAGAGPVGRPGPADRRDVLLTDDPALPHGSWRLLADPTHPVLFDHPCDHVPGTVLLEALRQAAARAVPGWSPTDGRLVFHSFGEHHREVTVSARVEDGRILTLATQDGRQVASALFNARTVASC</sequence>
<dbReference type="NCBIfam" id="NF041195">
    <property type="entry name" value="ScbA_BarX_GamBu"/>
    <property type="match status" value="1"/>
</dbReference>
<dbReference type="InterPro" id="IPR047757">
    <property type="entry name" value="AfsA-like"/>
</dbReference>
<dbReference type="Pfam" id="PF03756">
    <property type="entry name" value="AfsA"/>
    <property type="match status" value="2"/>
</dbReference>
<dbReference type="GO" id="GO:0016740">
    <property type="term" value="F:transferase activity"/>
    <property type="evidence" value="ECO:0007669"/>
    <property type="project" value="InterPro"/>
</dbReference>
<proteinExistence type="predicted"/>
<feature type="domain" description="A-factor biosynthesis hotdog" evidence="1">
    <location>
        <begin position="43"/>
        <end position="175"/>
    </location>
</feature>
<protein>
    <recommendedName>
        <fullName evidence="1">A-factor biosynthesis hotdog domain-containing protein</fullName>
    </recommendedName>
</protein>
<evidence type="ECO:0000313" key="2">
    <source>
        <dbReference type="EMBL" id="MBB4948028.1"/>
    </source>
</evidence>
<reference evidence="2 3" key="1">
    <citation type="submission" date="2020-08" db="EMBL/GenBank/DDBJ databases">
        <title>Sequencing the genomes of 1000 actinobacteria strains.</title>
        <authorList>
            <person name="Klenk H.-P."/>
        </authorList>
    </citation>
    <scope>NUCLEOTIDE SEQUENCE [LARGE SCALE GENOMIC DNA]</scope>
    <source>
        <strain evidence="2 3">DSM 44786</strain>
    </source>
</reference>
<comment type="caution">
    <text evidence="2">The sequence shown here is derived from an EMBL/GenBank/DDBJ whole genome shotgun (WGS) entry which is preliminary data.</text>
</comment>
<gene>
    <name evidence="2" type="ORF">F4556_003563</name>
</gene>
<organism evidence="2 3">
    <name type="scientific">Kitasatospora gansuensis</name>
    <dbReference type="NCBI Taxonomy" id="258050"/>
    <lineage>
        <taxon>Bacteria</taxon>
        <taxon>Bacillati</taxon>
        <taxon>Actinomycetota</taxon>
        <taxon>Actinomycetes</taxon>
        <taxon>Kitasatosporales</taxon>
        <taxon>Streptomycetaceae</taxon>
        <taxon>Kitasatospora</taxon>
    </lineage>
</organism>